<dbReference type="SUPFAM" id="SSF51649">
    <property type="entry name" value="RuBisCo, C-terminal domain"/>
    <property type="match status" value="1"/>
</dbReference>
<protein>
    <recommendedName>
        <fullName evidence="1">Ribulose bisphosphate carboxylase large subunit C-terminal domain-containing protein</fullName>
    </recommendedName>
</protein>
<dbReference type="Proteomes" id="UP000593576">
    <property type="component" value="Unassembled WGS sequence"/>
</dbReference>
<keyword evidence="3" id="KW-1185">Reference proteome</keyword>
<dbReference type="AlphaFoldDB" id="A0A7J9MNS7"/>
<dbReference type="InterPro" id="IPR000685">
    <property type="entry name" value="RuBisCO_lsu_C"/>
</dbReference>
<organism evidence="2 3">
    <name type="scientific">Gossypium schwendimanii</name>
    <name type="common">Cotton</name>
    <dbReference type="NCBI Taxonomy" id="34291"/>
    <lineage>
        <taxon>Eukaryota</taxon>
        <taxon>Viridiplantae</taxon>
        <taxon>Streptophyta</taxon>
        <taxon>Embryophyta</taxon>
        <taxon>Tracheophyta</taxon>
        <taxon>Spermatophyta</taxon>
        <taxon>Magnoliopsida</taxon>
        <taxon>eudicotyledons</taxon>
        <taxon>Gunneridae</taxon>
        <taxon>Pentapetalae</taxon>
        <taxon>rosids</taxon>
        <taxon>malvids</taxon>
        <taxon>Malvales</taxon>
        <taxon>Malvaceae</taxon>
        <taxon>Malvoideae</taxon>
        <taxon>Gossypium</taxon>
    </lineage>
</organism>
<evidence type="ECO:0000313" key="2">
    <source>
        <dbReference type="EMBL" id="MBA0872712.1"/>
    </source>
</evidence>
<dbReference type="GO" id="GO:0016984">
    <property type="term" value="F:ribulose-bisphosphate carboxylase activity"/>
    <property type="evidence" value="ECO:0007669"/>
    <property type="project" value="InterPro"/>
</dbReference>
<dbReference type="InterPro" id="IPR036376">
    <property type="entry name" value="RuBisCO_lsu_C_sf"/>
</dbReference>
<dbReference type="Pfam" id="PF00016">
    <property type="entry name" value="RuBisCO_large"/>
    <property type="match status" value="1"/>
</dbReference>
<dbReference type="EMBL" id="JABFAF010000012">
    <property type="protein sequence ID" value="MBA0872712.1"/>
    <property type="molecule type" value="Genomic_DNA"/>
</dbReference>
<dbReference type="OrthoDB" id="563909at2759"/>
<evidence type="ECO:0000313" key="3">
    <source>
        <dbReference type="Proteomes" id="UP000593576"/>
    </source>
</evidence>
<reference evidence="2 3" key="1">
    <citation type="journal article" date="2019" name="Genome Biol. Evol.">
        <title>Insights into the evolution of the New World diploid cottons (Gossypium, subgenus Houzingenia) based on genome sequencing.</title>
        <authorList>
            <person name="Grover C.E."/>
            <person name="Arick M.A. 2nd"/>
            <person name="Thrash A."/>
            <person name="Conover J.L."/>
            <person name="Sanders W.S."/>
            <person name="Peterson D.G."/>
            <person name="Frelichowski J.E."/>
            <person name="Scheffler J.A."/>
            <person name="Scheffler B.E."/>
            <person name="Wendel J.F."/>
        </authorList>
    </citation>
    <scope>NUCLEOTIDE SEQUENCE [LARGE SCALE GENOMIC DNA]</scope>
    <source>
        <strain evidence="2">1</strain>
        <tissue evidence="2">Leaf</tissue>
    </source>
</reference>
<evidence type="ECO:0000259" key="1">
    <source>
        <dbReference type="Pfam" id="PF00016"/>
    </source>
</evidence>
<dbReference type="InterPro" id="IPR033966">
    <property type="entry name" value="RuBisCO"/>
</dbReference>
<dbReference type="GO" id="GO:0000287">
    <property type="term" value="F:magnesium ion binding"/>
    <property type="evidence" value="ECO:0007669"/>
    <property type="project" value="InterPro"/>
</dbReference>
<dbReference type="Gene3D" id="3.20.20.110">
    <property type="entry name" value="Ribulose bisphosphate carboxylase, large subunit, C-terminal domain"/>
    <property type="match status" value="1"/>
</dbReference>
<accession>A0A7J9MNS7</accession>
<dbReference type="PANTHER" id="PTHR42704:SF15">
    <property type="entry name" value="RIBULOSE BISPHOSPHATE CARBOXYLASE LARGE CHAIN"/>
    <property type="match status" value="1"/>
</dbReference>
<sequence>MGIGVGPSSKSSASLILMIEVVVFVRSFKGYSRLAYAPALTKIFGDDSVLQFNGGTLRHPWGNAPGAVANRIALDNERRDLAR</sequence>
<feature type="domain" description="Ribulose bisphosphate carboxylase large subunit C-terminal" evidence="1">
    <location>
        <begin position="37"/>
        <end position="76"/>
    </location>
</feature>
<comment type="caution">
    <text evidence="2">The sequence shown here is derived from an EMBL/GenBank/DDBJ whole genome shotgun (WGS) entry which is preliminary data.</text>
</comment>
<proteinExistence type="predicted"/>
<name>A0A7J9MNS7_GOSSC</name>
<gene>
    <name evidence="2" type="ORF">Goshw_019162</name>
</gene>
<dbReference type="PANTHER" id="PTHR42704">
    <property type="entry name" value="RIBULOSE BISPHOSPHATE CARBOXYLASE"/>
    <property type="match status" value="1"/>
</dbReference>